<dbReference type="Proteomes" id="UP001209746">
    <property type="component" value="Unassembled WGS sequence"/>
</dbReference>
<evidence type="ECO:0000313" key="4">
    <source>
        <dbReference type="Proteomes" id="UP001208186"/>
    </source>
</evidence>
<reference evidence="3" key="1">
    <citation type="submission" date="2023-02" db="EMBL/GenBank/DDBJ databases">
        <title>Enrichment on poylsaccharides allowed isolation of novel metabolic and taxonomic groups of Haloarchaea.</title>
        <authorList>
            <person name="Sorokin D.Y."/>
            <person name="Elcheninov A.G."/>
            <person name="Khizhniak T.V."/>
            <person name="Kolganova T.V."/>
            <person name="Kublanov I.V."/>
        </authorList>
    </citation>
    <scope>NUCLEOTIDE SEQUENCE</scope>
    <source>
        <strain evidence="2 4">HArc-curdl5-1</strain>
        <strain evidence="3">HArc-curdl7</strain>
    </source>
</reference>
<feature type="transmembrane region" description="Helical" evidence="1">
    <location>
        <begin position="50"/>
        <end position="75"/>
    </location>
</feature>
<evidence type="ECO:0000313" key="5">
    <source>
        <dbReference type="Proteomes" id="UP001209746"/>
    </source>
</evidence>
<feature type="transmembrane region" description="Helical" evidence="1">
    <location>
        <begin position="101"/>
        <end position="123"/>
    </location>
</feature>
<sequence length="390" mass="41733">MPRPGRKTVGTIVVAVLVLTVTGTLPRILGAAYELVRTQWQGVRLEAPEWVLLGAVLVAISVVSLLILAGFVRLLTSIGVVGPRIANGIDRLRPDSPATSALVFMVAFVVVLFVGLAVALPWFGAALTENTGMDDIVEDIRQGDVAIAIEDHFADDAVRRGNGTDIPRGRFYTDGDADGLADEWERTGRTPGGAPLPDADPGRLDLYVQIDYGDSVSRLSDAERAQLGDVWASMPVENPDGTSGISLHLVDSGDSGGTLDRPVSITDDTGADQFYTRQRLGDRFCTYNQVTLASARETAPVGYAETPGYASVVDGTEFTDYEGNVSIRVATITHALLHNVVGEIDGRTHSDGGWLDYPAPENERLSDPVAARLETDGFVTSSDHLQRCTK</sequence>
<name>A0AAE3I9H8_9EURY</name>
<comment type="caution">
    <text evidence="3">The sequence shown here is derived from an EMBL/GenBank/DDBJ whole genome shotgun (WGS) entry which is preliminary data.</text>
</comment>
<protein>
    <submittedName>
        <fullName evidence="3">Uncharacterized protein</fullName>
    </submittedName>
</protein>
<dbReference type="Proteomes" id="UP001208186">
    <property type="component" value="Unassembled WGS sequence"/>
</dbReference>
<keyword evidence="1" id="KW-0812">Transmembrane</keyword>
<accession>A0AAE3I9H8</accession>
<dbReference type="RefSeq" id="WP_315907305.1">
    <property type="nucleotide sequence ID" value="NZ_JAOPKC010000001.1"/>
</dbReference>
<evidence type="ECO:0000313" key="2">
    <source>
        <dbReference type="EMBL" id="MCU4716534.1"/>
    </source>
</evidence>
<proteinExistence type="predicted"/>
<dbReference type="EMBL" id="JAOPKC010000001">
    <property type="protein sequence ID" value="MCU4716534.1"/>
    <property type="molecule type" value="Genomic_DNA"/>
</dbReference>
<dbReference type="AlphaFoldDB" id="A0AAE3I9H8"/>
<dbReference type="EMBL" id="JAOPKD010000001">
    <property type="protein sequence ID" value="MCU4725861.1"/>
    <property type="molecule type" value="Genomic_DNA"/>
</dbReference>
<evidence type="ECO:0000256" key="1">
    <source>
        <dbReference type="SAM" id="Phobius"/>
    </source>
</evidence>
<keyword evidence="4" id="KW-1185">Reference proteome</keyword>
<gene>
    <name evidence="3" type="ORF">OB914_02595</name>
    <name evidence="2" type="ORF">OB916_00425</name>
</gene>
<keyword evidence="1" id="KW-0472">Membrane</keyword>
<evidence type="ECO:0000313" key="3">
    <source>
        <dbReference type="EMBL" id="MCU4725861.1"/>
    </source>
</evidence>
<keyword evidence="1" id="KW-1133">Transmembrane helix</keyword>
<organism evidence="3 5">
    <name type="scientific">Halapricum hydrolyticum</name>
    <dbReference type="NCBI Taxonomy" id="2979991"/>
    <lineage>
        <taxon>Archaea</taxon>
        <taxon>Methanobacteriati</taxon>
        <taxon>Methanobacteriota</taxon>
        <taxon>Stenosarchaea group</taxon>
        <taxon>Halobacteria</taxon>
        <taxon>Halobacteriales</taxon>
        <taxon>Haloarculaceae</taxon>
        <taxon>Halapricum</taxon>
    </lineage>
</organism>